<dbReference type="AlphaFoldDB" id="A0A3B0RCB0"/>
<keyword evidence="2" id="KW-0808">Transferase</keyword>
<dbReference type="SUPFAM" id="SSF56672">
    <property type="entry name" value="DNA/RNA polymerases"/>
    <property type="match status" value="1"/>
</dbReference>
<dbReference type="Gene3D" id="3.30.70.270">
    <property type="match status" value="1"/>
</dbReference>
<sequence>MDVPGILHADLDAFYAAVAVLENPSLEGKPVAVGTGVVLSCTYEARAFGVHGGMRMVDARARCPQLIEVDGIFGAYSAYSKKVFGVFEAYTPRVEPLSIDEAFLDVTGSIHLFG</sequence>
<feature type="non-terminal residue" evidence="2">
    <location>
        <position position="114"/>
    </location>
</feature>
<dbReference type="GO" id="GO:0006281">
    <property type="term" value="P:DNA repair"/>
    <property type="evidence" value="ECO:0007669"/>
    <property type="project" value="InterPro"/>
</dbReference>
<dbReference type="GO" id="GO:0005829">
    <property type="term" value="C:cytosol"/>
    <property type="evidence" value="ECO:0007669"/>
    <property type="project" value="TreeGrafter"/>
</dbReference>
<evidence type="ECO:0000259" key="1">
    <source>
        <dbReference type="PROSITE" id="PS50173"/>
    </source>
</evidence>
<proteinExistence type="predicted"/>
<keyword evidence="2" id="KW-0548">Nucleotidyltransferase</keyword>
<reference evidence="2" key="1">
    <citation type="submission" date="2018-06" db="EMBL/GenBank/DDBJ databases">
        <authorList>
            <person name="Zhirakovskaya E."/>
        </authorList>
    </citation>
    <scope>NUCLEOTIDE SEQUENCE</scope>
</reference>
<organism evidence="2">
    <name type="scientific">hydrothermal vent metagenome</name>
    <dbReference type="NCBI Taxonomy" id="652676"/>
    <lineage>
        <taxon>unclassified sequences</taxon>
        <taxon>metagenomes</taxon>
        <taxon>ecological metagenomes</taxon>
    </lineage>
</organism>
<dbReference type="GO" id="GO:0003887">
    <property type="term" value="F:DNA-directed DNA polymerase activity"/>
    <property type="evidence" value="ECO:0007669"/>
    <property type="project" value="UniProtKB-EC"/>
</dbReference>
<dbReference type="InterPro" id="IPR043502">
    <property type="entry name" value="DNA/RNA_pol_sf"/>
</dbReference>
<dbReference type="PANTHER" id="PTHR11076">
    <property type="entry name" value="DNA REPAIR POLYMERASE UMUC / TRANSFERASE FAMILY MEMBER"/>
    <property type="match status" value="1"/>
</dbReference>
<dbReference type="Gene3D" id="3.40.1170.60">
    <property type="match status" value="1"/>
</dbReference>
<dbReference type="InterPro" id="IPR050116">
    <property type="entry name" value="DNA_polymerase-Y"/>
</dbReference>
<dbReference type="GO" id="GO:0009432">
    <property type="term" value="P:SOS response"/>
    <property type="evidence" value="ECO:0007669"/>
    <property type="project" value="TreeGrafter"/>
</dbReference>
<dbReference type="EMBL" id="UOEI01000054">
    <property type="protein sequence ID" value="VAV90924.1"/>
    <property type="molecule type" value="Genomic_DNA"/>
</dbReference>
<evidence type="ECO:0000313" key="2">
    <source>
        <dbReference type="EMBL" id="VAV90924.1"/>
    </source>
</evidence>
<dbReference type="PANTHER" id="PTHR11076:SF33">
    <property type="entry name" value="DNA POLYMERASE KAPPA"/>
    <property type="match status" value="1"/>
</dbReference>
<dbReference type="GO" id="GO:0042276">
    <property type="term" value="P:error-prone translesion synthesis"/>
    <property type="evidence" value="ECO:0007669"/>
    <property type="project" value="TreeGrafter"/>
</dbReference>
<dbReference type="InterPro" id="IPR043128">
    <property type="entry name" value="Rev_trsase/Diguanyl_cyclase"/>
</dbReference>
<protein>
    <submittedName>
        <fullName evidence="2">DNA polymerase IV</fullName>
        <ecNumber evidence="2">2.7.7.7</ecNumber>
    </submittedName>
</protein>
<feature type="domain" description="UmuC" evidence="1">
    <location>
        <begin position="6"/>
        <end position="114"/>
    </location>
</feature>
<accession>A0A3B0RCB0</accession>
<dbReference type="Pfam" id="PF00817">
    <property type="entry name" value="IMS"/>
    <property type="match status" value="1"/>
</dbReference>
<gene>
    <name evidence="2" type="ORF">MNBD_ACTINO01-639</name>
</gene>
<dbReference type="EC" id="2.7.7.7" evidence="2"/>
<name>A0A3B0RCB0_9ZZZZ</name>
<dbReference type="InterPro" id="IPR001126">
    <property type="entry name" value="UmuC"/>
</dbReference>
<dbReference type="PROSITE" id="PS50173">
    <property type="entry name" value="UMUC"/>
    <property type="match status" value="1"/>
</dbReference>